<keyword evidence="4" id="KW-1185">Reference proteome</keyword>
<proteinExistence type="predicted"/>
<organism evidence="3 4">
    <name type="scientific">Phaeosphaeria nodorum (strain SN15 / ATCC MYA-4574 / FGSC 10173)</name>
    <name type="common">Glume blotch fungus</name>
    <name type="synonym">Parastagonospora nodorum</name>
    <dbReference type="NCBI Taxonomy" id="321614"/>
    <lineage>
        <taxon>Eukaryota</taxon>
        <taxon>Fungi</taxon>
        <taxon>Dikarya</taxon>
        <taxon>Ascomycota</taxon>
        <taxon>Pezizomycotina</taxon>
        <taxon>Dothideomycetes</taxon>
        <taxon>Pleosporomycetidae</taxon>
        <taxon>Pleosporales</taxon>
        <taxon>Pleosporineae</taxon>
        <taxon>Phaeosphaeriaceae</taxon>
        <taxon>Parastagonospora</taxon>
    </lineage>
</organism>
<reference evidence="4" key="1">
    <citation type="journal article" date="2021" name="BMC Genomics">
        <title>Chromosome-level genome assembly and manually-curated proteome of model necrotroph Parastagonospora nodorum Sn15 reveals a genome-wide trove of candidate effector homologs, and redundancy of virulence-related functions within an accessory chromosome.</title>
        <authorList>
            <person name="Bertazzoni S."/>
            <person name="Jones D.A.B."/>
            <person name="Phan H.T."/>
            <person name="Tan K.-C."/>
            <person name="Hane J.K."/>
        </authorList>
    </citation>
    <scope>NUCLEOTIDE SEQUENCE [LARGE SCALE GENOMIC DNA]</scope>
    <source>
        <strain evidence="4">SN15 / ATCC MYA-4574 / FGSC 10173)</strain>
    </source>
</reference>
<feature type="signal peptide" evidence="2">
    <location>
        <begin position="1"/>
        <end position="20"/>
    </location>
</feature>
<name>A0A7U2I6A8_PHANO</name>
<gene>
    <name evidence="3" type="ORF">JI435_416090</name>
</gene>
<evidence type="ECO:0000256" key="1">
    <source>
        <dbReference type="SAM" id="MobiDB-lite"/>
    </source>
</evidence>
<evidence type="ECO:0000313" key="4">
    <source>
        <dbReference type="Proteomes" id="UP000663193"/>
    </source>
</evidence>
<dbReference type="VEuPathDB" id="FungiDB:JI435_416090"/>
<feature type="region of interest" description="Disordered" evidence="1">
    <location>
        <begin position="113"/>
        <end position="136"/>
    </location>
</feature>
<dbReference type="EMBL" id="CP069033">
    <property type="protein sequence ID" value="QRD00978.1"/>
    <property type="molecule type" value="Genomic_DNA"/>
</dbReference>
<accession>A0A7U2I6A8</accession>
<evidence type="ECO:0000256" key="2">
    <source>
        <dbReference type="SAM" id="SignalP"/>
    </source>
</evidence>
<sequence>MVVNTTVGILMTILFECSFLLHPIARPSSPSPDNNLRSRISPLAPPLQVSSDLRYIARLTQLAFDSTAHLGYVLTPTSAGAWCSVRDNLKTGSNRKTNCVKFASILSLAHSNRNREETSRGSLAGPCYSPRTDPIL</sequence>
<feature type="chain" id="PRO_5030538222" evidence="2">
    <location>
        <begin position="21"/>
        <end position="136"/>
    </location>
</feature>
<keyword evidence="2" id="KW-0732">Signal</keyword>
<evidence type="ECO:0000313" key="3">
    <source>
        <dbReference type="EMBL" id="QRD00978.1"/>
    </source>
</evidence>
<protein>
    <submittedName>
        <fullName evidence="3">Uncharacterized protein</fullName>
    </submittedName>
</protein>
<dbReference type="AlphaFoldDB" id="A0A7U2I6A8"/>
<dbReference type="Proteomes" id="UP000663193">
    <property type="component" value="Chromosome 11"/>
</dbReference>